<dbReference type="EMBL" id="CP000852">
    <property type="protein sequence ID" value="ABW02524.1"/>
    <property type="molecule type" value="Genomic_DNA"/>
</dbReference>
<dbReference type="NCBIfam" id="TIGR00521">
    <property type="entry name" value="coaBC_dfp"/>
    <property type="match status" value="1"/>
</dbReference>
<dbReference type="EC" id="4.1.1.36" evidence="3"/>
<feature type="region of interest" description="Phosphopantothenate--cysteine ligase" evidence="3">
    <location>
        <begin position="195"/>
        <end position="410"/>
    </location>
</feature>
<dbReference type="Gene3D" id="3.40.50.1950">
    <property type="entry name" value="Flavin prenyltransferase-like"/>
    <property type="match status" value="1"/>
</dbReference>
<keyword evidence="7" id="KW-1185">Reference proteome</keyword>
<comment type="similarity">
    <text evidence="3">In the N-terminal section; belongs to the HFCD (homo-oligomeric flavin containing Cys decarboxylase) superfamily.</text>
</comment>
<keyword evidence="3" id="KW-0460">Magnesium</keyword>
<evidence type="ECO:0000256" key="2">
    <source>
        <dbReference type="ARBA" id="ARBA00023239"/>
    </source>
</evidence>
<dbReference type="PANTHER" id="PTHR14359">
    <property type="entry name" value="HOMO-OLIGOMERIC FLAVIN CONTAINING CYS DECARBOXYLASE FAMILY"/>
    <property type="match status" value="1"/>
</dbReference>
<dbReference type="GO" id="GO:0015937">
    <property type="term" value="P:coenzyme A biosynthetic process"/>
    <property type="evidence" value="ECO:0007669"/>
    <property type="project" value="UniProtKB-UniRule"/>
</dbReference>
<dbReference type="InterPro" id="IPR005252">
    <property type="entry name" value="CoaBC"/>
</dbReference>
<dbReference type="InterPro" id="IPR003382">
    <property type="entry name" value="Flavoprotein"/>
</dbReference>
<comment type="function">
    <text evidence="3">Catalyzes two sequential steps in the biosynthesis of coenzyme A. In the first step cysteine is conjugated to 4'-phosphopantothenate to form 4-phosphopantothenoylcysteine. In the second step the latter compound is decarboxylated to form 4'-phosphopantotheine.</text>
</comment>
<comment type="pathway">
    <text evidence="3">Cofactor biosynthesis; coenzyme A biosynthesis.</text>
</comment>
<reference evidence="6 7" key="1">
    <citation type="submission" date="2007-10" db="EMBL/GenBank/DDBJ databases">
        <title>Complete sequence of Caldivirga maquilingensis IC-167.</title>
        <authorList>
            <consortium name="US DOE Joint Genome Institute"/>
            <person name="Copeland A."/>
            <person name="Lucas S."/>
            <person name="Lapidus A."/>
            <person name="Barry K."/>
            <person name="Glavina del Rio T."/>
            <person name="Dalin E."/>
            <person name="Tice H."/>
            <person name="Pitluck S."/>
            <person name="Saunders E."/>
            <person name="Brettin T."/>
            <person name="Bruce D."/>
            <person name="Detter J.C."/>
            <person name="Han C."/>
            <person name="Schmutz J."/>
            <person name="Larimer F."/>
            <person name="Land M."/>
            <person name="Hauser L."/>
            <person name="Kyrpides N."/>
            <person name="Ivanova N."/>
            <person name="Biddle J.F."/>
            <person name="Zhang Z."/>
            <person name="Fitz-Gibbon S.T."/>
            <person name="Lowe T.M."/>
            <person name="Saltikov C."/>
            <person name="House C.H."/>
            <person name="Richardson P."/>
        </authorList>
    </citation>
    <scope>NUCLEOTIDE SEQUENCE [LARGE SCALE GENOMIC DNA]</scope>
    <source>
        <strain evidence="7">ATCC 700844 / DSM 13496 / JCM 10307 / IC-167</strain>
    </source>
</reference>
<evidence type="ECO:0000256" key="3">
    <source>
        <dbReference type="HAMAP-Rule" id="MF_02225"/>
    </source>
</evidence>
<dbReference type="eggNOG" id="arCOG01704">
    <property type="taxonomic scope" value="Archaea"/>
</dbReference>
<keyword evidence="3 6" id="KW-0436">Ligase</keyword>
<keyword evidence="1 3" id="KW-0210">Decarboxylase</keyword>
<dbReference type="InterPro" id="IPR007085">
    <property type="entry name" value="DNA/pantothenate-metab_flavo_C"/>
</dbReference>
<evidence type="ECO:0000259" key="4">
    <source>
        <dbReference type="Pfam" id="PF02441"/>
    </source>
</evidence>
<accession>A8MAE7</accession>
<keyword evidence="3" id="KW-0511">Multifunctional enzyme</keyword>
<sequence length="410" mass="44270">MSEDVEAIRGSLSGLLKGKRIVLVVTGSVSIYRIPDVARGLIRHGAFVEVFMSRTASRLLNPLIMHWATGVKPLVELSGYTEHVSLCANSDAIVVAPATANLIGKVASGVSDSPASLCLTVAIGAGKPILMVPAMNINMWVNPIVRSNVEKLRNLGVKFLEPIIEEGKAKIPPTDEIIESTIDLTSPRNMSGLRVLVTSGPTREYIDDVKYVTTPSSGLTGYYIAREAAARGAEVYVVSGPVNVKYPNGVNVINVNGVVDMRNAVVEVLKSRRIHIAVFAAAPLDFYVGNRVSGKLSSDVDKVEVTLIKAPKIINEAKAASPSTIIVGYKAEVNVNEDELLKRALRRMSEGSWDIVAAHDVSKLGFGTMNDVYYVVNRDGSYVKIGPAHKRELARIILDKALSMLKLNEK</sequence>
<dbReference type="SUPFAM" id="SSF52507">
    <property type="entry name" value="Homo-oligomeric flavin-containing Cys decarboxylases, HFCD"/>
    <property type="match status" value="1"/>
</dbReference>
<dbReference type="GO" id="GO:0015941">
    <property type="term" value="P:pantothenate catabolic process"/>
    <property type="evidence" value="ECO:0007669"/>
    <property type="project" value="InterPro"/>
</dbReference>
<feature type="region of interest" description="Phosphopantothenoylcysteine decarboxylase" evidence="3">
    <location>
        <begin position="1"/>
        <end position="194"/>
    </location>
</feature>
<comment type="catalytic activity">
    <reaction evidence="3">
        <text>(R)-4'-phosphopantothenate + L-cysteine + CTP = N-[(R)-4-phosphopantothenoyl]-L-cysteine + CMP + diphosphate + H(+)</text>
        <dbReference type="Rhea" id="RHEA:19397"/>
        <dbReference type="ChEBI" id="CHEBI:10986"/>
        <dbReference type="ChEBI" id="CHEBI:15378"/>
        <dbReference type="ChEBI" id="CHEBI:33019"/>
        <dbReference type="ChEBI" id="CHEBI:35235"/>
        <dbReference type="ChEBI" id="CHEBI:37563"/>
        <dbReference type="ChEBI" id="CHEBI:59458"/>
        <dbReference type="ChEBI" id="CHEBI:60377"/>
        <dbReference type="EC" id="6.3.2.5"/>
    </reaction>
</comment>
<comment type="cofactor">
    <cofactor evidence="3">
        <name>FMN</name>
        <dbReference type="ChEBI" id="CHEBI:58210"/>
    </cofactor>
    <text evidence="3">Binds 1 FMN per subunit.</text>
</comment>
<keyword evidence="3" id="KW-0285">Flavoprotein</keyword>
<comment type="cofactor">
    <cofactor evidence="3">
        <name>Mg(2+)</name>
        <dbReference type="ChEBI" id="CHEBI:18420"/>
    </cofactor>
</comment>
<comment type="caution">
    <text evidence="3">Lacks conserved residue(s) required for the propagation of feature annotation.</text>
</comment>
<dbReference type="SUPFAM" id="SSF102645">
    <property type="entry name" value="CoaB-like"/>
    <property type="match status" value="1"/>
</dbReference>
<feature type="binding site" evidence="3">
    <location>
        <position position="285"/>
    </location>
    <ligand>
        <name>CTP</name>
        <dbReference type="ChEBI" id="CHEBI:37563"/>
    </ligand>
</feature>
<dbReference type="GO" id="GO:0004633">
    <property type="term" value="F:phosphopantothenoylcysteine decarboxylase activity"/>
    <property type="evidence" value="ECO:0007669"/>
    <property type="project" value="UniProtKB-UniRule"/>
</dbReference>
<comment type="similarity">
    <text evidence="3">In the C-terminal section; belongs to the PPC synthetase family.</text>
</comment>
<keyword evidence="3" id="KW-0479">Metal-binding</keyword>
<dbReference type="HAMAP" id="MF_02225">
    <property type="entry name" value="CoaBC"/>
    <property type="match status" value="1"/>
</dbReference>
<feature type="domain" description="DNA/pantothenate metabolism flavoprotein C-terminal" evidence="5">
    <location>
        <begin position="190"/>
        <end position="402"/>
    </location>
</feature>
<dbReference type="HOGENOM" id="CLU_033319_0_1_2"/>
<organism evidence="6 7">
    <name type="scientific">Caldivirga maquilingensis (strain ATCC 700844 / DSM 13496 / JCM 10307 / IC-167)</name>
    <dbReference type="NCBI Taxonomy" id="397948"/>
    <lineage>
        <taxon>Archaea</taxon>
        <taxon>Thermoproteota</taxon>
        <taxon>Thermoprotei</taxon>
        <taxon>Thermoproteales</taxon>
        <taxon>Thermoproteaceae</taxon>
        <taxon>Caldivirga</taxon>
    </lineage>
</organism>
<keyword evidence="2 3" id="KW-0456">Lyase</keyword>
<dbReference type="RefSeq" id="WP_012186743.1">
    <property type="nucleotide sequence ID" value="NC_009954.1"/>
</dbReference>
<dbReference type="GO" id="GO:0071513">
    <property type="term" value="C:phosphopantothenoylcysteine decarboxylase complex"/>
    <property type="evidence" value="ECO:0007669"/>
    <property type="project" value="TreeGrafter"/>
</dbReference>
<gene>
    <name evidence="3" type="primary">coaBC</name>
    <name evidence="6" type="ordered locus">Cmaq_1701</name>
</gene>
<dbReference type="InterPro" id="IPR035929">
    <property type="entry name" value="CoaB-like_sf"/>
</dbReference>
<dbReference type="STRING" id="397948.Cmaq_1701"/>
<dbReference type="GO" id="GO:0004632">
    <property type="term" value="F:phosphopantothenate--cysteine ligase activity"/>
    <property type="evidence" value="ECO:0007669"/>
    <property type="project" value="UniProtKB-UniRule"/>
</dbReference>
<dbReference type="KEGG" id="cma:Cmaq_1701"/>
<evidence type="ECO:0000256" key="1">
    <source>
        <dbReference type="ARBA" id="ARBA00022793"/>
    </source>
</evidence>
<comment type="catalytic activity">
    <reaction evidence="3">
        <text>N-[(R)-4-phosphopantothenoyl]-L-cysteine + H(+) = (R)-4'-phosphopantetheine + CO2</text>
        <dbReference type="Rhea" id="RHEA:16793"/>
        <dbReference type="ChEBI" id="CHEBI:15378"/>
        <dbReference type="ChEBI" id="CHEBI:16526"/>
        <dbReference type="ChEBI" id="CHEBI:59458"/>
        <dbReference type="ChEBI" id="CHEBI:61723"/>
        <dbReference type="EC" id="4.1.1.36"/>
    </reaction>
</comment>
<keyword evidence="3" id="KW-0288">FMN</keyword>
<proteinExistence type="inferred from homology"/>
<protein>
    <recommendedName>
        <fullName evidence="3">Coenzyme A biosynthesis bifunctional protein CoaBC</fullName>
    </recommendedName>
    <alternativeName>
        <fullName evidence="3">DNA/pantothenate metabolism flavoprotein</fullName>
    </alternativeName>
    <alternativeName>
        <fullName evidence="3">Phosphopantothenoylcysteine synthetase/decarboxylase</fullName>
        <shortName evidence="3">PPCS-PPCDC</shortName>
    </alternativeName>
    <domain>
        <recommendedName>
            <fullName evidence="3">Phosphopantothenoylcysteine decarboxylase</fullName>
            <shortName evidence="3">PPC decarboxylase</shortName>
            <shortName evidence="3">PPC-DC</shortName>
            <ecNumber evidence="3">4.1.1.36</ecNumber>
        </recommendedName>
        <alternativeName>
            <fullName evidence="3">CoaC</fullName>
        </alternativeName>
    </domain>
    <domain>
        <recommendedName>
            <fullName evidence="3">Phosphopantothenate--cysteine ligase</fullName>
            <ecNumber evidence="3">6.3.2.5</ecNumber>
        </recommendedName>
        <alternativeName>
            <fullName evidence="3">CoaB</fullName>
        </alternativeName>
        <alternativeName>
            <fullName evidence="3">Phosphopantothenoylcysteine synthetase</fullName>
            <shortName evidence="3">PPC synthetase</shortName>
            <shortName evidence="3">PPC-S</shortName>
        </alternativeName>
    </domain>
</protein>
<dbReference type="GO" id="GO:0010181">
    <property type="term" value="F:FMN binding"/>
    <property type="evidence" value="ECO:0007669"/>
    <property type="project" value="UniProtKB-UniRule"/>
</dbReference>
<dbReference type="UniPathway" id="UPA00241"/>
<evidence type="ECO:0000259" key="5">
    <source>
        <dbReference type="Pfam" id="PF04127"/>
    </source>
</evidence>
<dbReference type="Pfam" id="PF02441">
    <property type="entry name" value="Flavoprotein"/>
    <property type="match status" value="1"/>
</dbReference>
<dbReference type="Gene3D" id="3.40.50.10300">
    <property type="entry name" value="CoaB-like"/>
    <property type="match status" value="1"/>
</dbReference>
<dbReference type="InterPro" id="IPR036551">
    <property type="entry name" value="Flavin_trans-like"/>
</dbReference>
<dbReference type="EC" id="6.3.2.5" evidence="3"/>
<feature type="binding site" evidence="3">
    <location>
        <position position="295"/>
    </location>
    <ligand>
        <name>CTP</name>
        <dbReference type="ChEBI" id="CHEBI:37563"/>
    </ligand>
</feature>
<dbReference type="AlphaFoldDB" id="A8MAE7"/>
<dbReference type="PANTHER" id="PTHR14359:SF6">
    <property type="entry name" value="PHOSPHOPANTOTHENOYLCYSTEINE DECARBOXYLASE"/>
    <property type="match status" value="1"/>
</dbReference>
<dbReference type="GO" id="GO:0046872">
    <property type="term" value="F:metal ion binding"/>
    <property type="evidence" value="ECO:0007669"/>
    <property type="project" value="UniProtKB-KW"/>
</dbReference>
<dbReference type="GeneID" id="5708451"/>
<dbReference type="Pfam" id="PF04127">
    <property type="entry name" value="DFP"/>
    <property type="match status" value="1"/>
</dbReference>
<feature type="domain" description="Flavoprotein" evidence="4">
    <location>
        <begin position="19"/>
        <end position="182"/>
    </location>
</feature>
<dbReference type="Proteomes" id="UP000001137">
    <property type="component" value="Chromosome"/>
</dbReference>
<name>A8MAE7_CALMQ</name>
<evidence type="ECO:0000313" key="7">
    <source>
        <dbReference type="Proteomes" id="UP000001137"/>
    </source>
</evidence>
<evidence type="ECO:0000313" key="6">
    <source>
        <dbReference type="EMBL" id="ABW02524.1"/>
    </source>
</evidence>